<proteinExistence type="predicted"/>
<reference evidence="1 2" key="1">
    <citation type="submission" date="2023-07" db="EMBL/GenBank/DDBJ databases">
        <title>Sorghum-associated microbial communities from plants grown in Nebraska, USA.</title>
        <authorList>
            <person name="Schachtman D."/>
        </authorList>
    </citation>
    <scope>NUCLEOTIDE SEQUENCE [LARGE SCALE GENOMIC DNA]</scope>
    <source>
        <strain evidence="1 2">3262</strain>
    </source>
</reference>
<keyword evidence="2" id="KW-1185">Reference proteome</keyword>
<dbReference type="EMBL" id="JAVDUU010000003">
    <property type="protein sequence ID" value="MDR6943664.1"/>
    <property type="molecule type" value="Genomic_DNA"/>
</dbReference>
<dbReference type="Proteomes" id="UP001247620">
    <property type="component" value="Unassembled WGS sequence"/>
</dbReference>
<dbReference type="RefSeq" id="WP_310098330.1">
    <property type="nucleotide sequence ID" value="NZ_JAVDUU010000003.1"/>
</dbReference>
<evidence type="ECO:0000313" key="2">
    <source>
        <dbReference type="Proteomes" id="UP001247620"/>
    </source>
</evidence>
<evidence type="ECO:0000313" key="1">
    <source>
        <dbReference type="EMBL" id="MDR6943664.1"/>
    </source>
</evidence>
<organism evidence="1 2">
    <name type="scientific">Mucilaginibacter pocheonensis</name>
    <dbReference type="NCBI Taxonomy" id="398050"/>
    <lineage>
        <taxon>Bacteria</taxon>
        <taxon>Pseudomonadati</taxon>
        <taxon>Bacteroidota</taxon>
        <taxon>Sphingobacteriia</taxon>
        <taxon>Sphingobacteriales</taxon>
        <taxon>Sphingobacteriaceae</taxon>
        <taxon>Mucilaginibacter</taxon>
    </lineage>
</organism>
<comment type="caution">
    <text evidence="1">The sequence shown here is derived from an EMBL/GenBank/DDBJ whole genome shotgun (WGS) entry which is preliminary data.</text>
</comment>
<accession>A0ABU1TEB9</accession>
<sequence>MNDYLTSLGVPPKVQRFFAVEEPIFDFGNESEYFSENIHRVPVTNNLWMAGDQFARQVIITFSAVEAIALLTLNQTTYPNFNDLLFIATGARISNAQLNWIRLNLKGREFTLAFGDELIGRITDIKVATAIRNKAVKLTFQEGNVIAWLKEKKTVFEEDKLSLHAFETALGVRTMIRTCKPLNQLTFLDELKYESSRRYHA</sequence>
<gene>
    <name evidence="1" type="ORF">J2W55_003517</name>
</gene>
<name>A0ABU1TEB9_9SPHI</name>
<protein>
    <submittedName>
        <fullName evidence="1">Uncharacterized protein</fullName>
    </submittedName>
</protein>